<dbReference type="EMBL" id="QUSM01000004">
    <property type="protein sequence ID" value="RGD73876.1"/>
    <property type="molecule type" value="Genomic_DNA"/>
</dbReference>
<feature type="domain" description="Glycine radical" evidence="6">
    <location>
        <begin position="704"/>
        <end position="824"/>
    </location>
</feature>
<dbReference type="InterPro" id="IPR010098">
    <property type="entry name" value="PFL2/GDeHydtase_fam"/>
</dbReference>
<feature type="region of interest" description="Disordered" evidence="5">
    <location>
        <begin position="684"/>
        <end position="719"/>
    </location>
</feature>
<organism evidence="8 9">
    <name type="scientific">Anaerofustis stercorihominis</name>
    <dbReference type="NCBI Taxonomy" id="214853"/>
    <lineage>
        <taxon>Bacteria</taxon>
        <taxon>Bacillati</taxon>
        <taxon>Bacillota</taxon>
        <taxon>Clostridia</taxon>
        <taxon>Eubacteriales</taxon>
        <taxon>Eubacteriaceae</taxon>
        <taxon>Anaerofustis</taxon>
    </lineage>
</organism>
<dbReference type="GO" id="GO:0016829">
    <property type="term" value="F:lyase activity"/>
    <property type="evidence" value="ECO:0007669"/>
    <property type="project" value="UniProtKB-KW"/>
</dbReference>
<evidence type="ECO:0000256" key="4">
    <source>
        <dbReference type="PROSITE-ProRule" id="PRU00493"/>
    </source>
</evidence>
<protein>
    <submittedName>
        <fullName evidence="8">Formate C-acetyltransferase/glycerol dehydratase family glycyl radical enzyme</fullName>
    </submittedName>
</protein>
<sequence>MRIIFRPWFHLSLKKKYQNILNKYVRRVIRMNDRIKRIKKSVVSVKPEVCTERLRIITESYERYKDEPIIVKRALSLRDILLNMSIYLEDEQLVIGNQASGIRRAPLFPEYSWDWIFKEIDEFEKRPSDVFYVNEENKKIMREILPLWKGKTLKDRVLKTQTKEVLEDKKVGVLGWEGNVTAGEGHIIMDFEKVLKVGFRGIVNEAEDKLSKLDYTDPDDLRKVSFYKAVKIVYSASSEFVERYIDLLDGKIIIEKDEQRKKELKQIKKNCENIEYNPPTTFKSAVQLLWFVQLISQIEANGHSMSMGRVDKYIYPFYKRDIDKGILNRDEAKEYIECFYLKLFTVIKIRPWSHTRFVAGYPTYQNIIIGGKNIDGKSDLNEMSYILLEALGDIKLSEPNFYIRCHEDMPKDFVDLMIKVIKMGFGMPALVNDDVIINSLIDRGVSKEDAYDYATMGCLEVQVPGKWGYRANGKTKVNVLKIMEIALNGGVDPKSGIKTIEGIPEFTKFTDFDEVYKAYCKAMIYYMRLQVTADNINDIAMEELVPDAFCSGLVEDCIGRGKTIKEGGAVYDIISGALVGGPNVGNSLYALKKAVFEDKLLTLEDVQNAVRSNYEGIEGEKIRLLLQNKIDKYGNDNDEADDMVVKIYKPYIDNIASYKNTRFGRGPIGGMFIPSTVTISSNVPDGAKVGATPDGRKDEEPTAEGVSPMHGTEKNGPTSVINSVSKLETRKMTGGQLLNMRFNPTTVKTKKDEEKFYALIEAFFKKNGWHVQFNMISTDTLIKAQKEPEKYQDLVVRVAGYSALFTSLDKITQDDIISRMEYEL</sequence>
<dbReference type="AlphaFoldDB" id="A0A3E3DXR1"/>
<dbReference type="InterPro" id="IPR001150">
    <property type="entry name" value="Gly_radical"/>
</dbReference>
<dbReference type="Proteomes" id="UP000261212">
    <property type="component" value="Unassembled WGS sequence"/>
</dbReference>
<evidence type="ECO:0000259" key="6">
    <source>
        <dbReference type="PROSITE" id="PS51149"/>
    </source>
</evidence>
<evidence type="ECO:0000259" key="7">
    <source>
        <dbReference type="PROSITE" id="PS51554"/>
    </source>
</evidence>
<dbReference type="InterPro" id="IPR019777">
    <property type="entry name" value="Form_AcTrfase_GR_CS"/>
</dbReference>
<feature type="modified residue" description="Glycine radical" evidence="3 4">
    <location>
        <position position="800"/>
    </location>
</feature>
<proteinExistence type="predicted"/>
<evidence type="ECO:0000256" key="5">
    <source>
        <dbReference type="SAM" id="MobiDB-lite"/>
    </source>
</evidence>
<accession>A0A3E3DXR1</accession>
<evidence type="ECO:0000256" key="2">
    <source>
        <dbReference type="ARBA" id="ARBA00023239"/>
    </source>
</evidence>
<name>A0A3E3DXR1_9FIRM</name>
<keyword evidence="1 3" id="KW-0556">Organic radical</keyword>
<dbReference type="PROSITE" id="PS00850">
    <property type="entry name" value="GLY_RADICAL_1"/>
    <property type="match status" value="1"/>
</dbReference>
<dbReference type="GO" id="GO:0005829">
    <property type="term" value="C:cytosol"/>
    <property type="evidence" value="ECO:0007669"/>
    <property type="project" value="TreeGrafter"/>
</dbReference>
<keyword evidence="8" id="KW-0808">Transferase</keyword>
<dbReference type="NCBIfam" id="TIGR01774">
    <property type="entry name" value="PFL2-3"/>
    <property type="match status" value="1"/>
</dbReference>
<dbReference type="Pfam" id="PF01228">
    <property type="entry name" value="Gly_radical"/>
    <property type="match status" value="1"/>
</dbReference>
<evidence type="ECO:0000313" key="8">
    <source>
        <dbReference type="EMBL" id="RGD73876.1"/>
    </source>
</evidence>
<dbReference type="PANTHER" id="PTHR43641:SF2">
    <property type="entry name" value="DEHYDRATASE YBIW-RELATED"/>
    <property type="match status" value="1"/>
</dbReference>
<evidence type="ECO:0000313" key="9">
    <source>
        <dbReference type="Proteomes" id="UP000261212"/>
    </source>
</evidence>
<dbReference type="PROSITE" id="PS51149">
    <property type="entry name" value="GLY_RADICAL_2"/>
    <property type="match status" value="1"/>
</dbReference>
<dbReference type="InterPro" id="IPR051215">
    <property type="entry name" value="GRE"/>
</dbReference>
<dbReference type="PANTHER" id="PTHR43641">
    <property type="entry name" value="FORMATE ACETYLTRANSFERASE 3-RELATED"/>
    <property type="match status" value="1"/>
</dbReference>
<reference evidence="8 9" key="1">
    <citation type="submission" date="2018-08" db="EMBL/GenBank/DDBJ databases">
        <title>A genome reference for cultivated species of the human gut microbiota.</title>
        <authorList>
            <person name="Zou Y."/>
            <person name="Xue W."/>
            <person name="Luo G."/>
        </authorList>
    </citation>
    <scope>NUCLEOTIDE SEQUENCE [LARGE SCALE GENOMIC DNA]</scope>
    <source>
        <strain evidence="8 9">AM25-6</strain>
    </source>
</reference>
<evidence type="ECO:0000256" key="3">
    <source>
        <dbReference type="PIRSR" id="PIRSR000379-2"/>
    </source>
</evidence>
<dbReference type="SUPFAM" id="SSF51998">
    <property type="entry name" value="PFL-like glycyl radical enzymes"/>
    <property type="match status" value="1"/>
</dbReference>
<comment type="caution">
    <text evidence="8">The sequence shown here is derived from an EMBL/GenBank/DDBJ whole genome shotgun (WGS) entry which is preliminary data.</text>
</comment>
<gene>
    <name evidence="8" type="ORF">DW687_08865</name>
</gene>
<keyword evidence="2" id="KW-0456">Lyase</keyword>
<dbReference type="InterPro" id="IPR004184">
    <property type="entry name" value="PFL_dom"/>
</dbReference>
<feature type="domain" description="PFL" evidence="7">
    <location>
        <begin position="33"/>
        <end position="697"/>
    </location>
</feature>
<dbReference type="PROSITE" id="PS51554">
    <property type="entry name" value="PFL"/>
    <property type="match status" value="1"/>
</dbReference>
<dbReference type="PIRSF" id="PIRSF000379">
    <property type="entry name" value="For_Ac_trans_1"/>
    <property type="match status" value="1"/>
</dbReference>
<dbReference type="GO" id="GO:0016740">
    <property type="term" value="F:transferase activity"/>
    <property type="evidence" value="ECO:0007669"/>
    <property type="project" value="UniProtKB-KW"/>
</dbReference>
<dbReference type="Gene3D" id="3.20.70.20">
    <property type="match status" value="1"/>
</dbReference>
<evidence type="ECO:0000256" key="1">
    <source>
        <dbReference type="ARBA" id="ARBA00022818"/>
    </source>
</evidence>
<dbReference type="Pfam" id="PF02901">
    <property type="entry name" value="PFL-like"/>
    <property type="match status" value="1"/>
</dbReference>